<evidence type="ECO:0000313" key="1">
    <source>
        <dbReference type="EMBL" id="GAC99731.1"/>
    </source>
</evidence>
<organism evidence="1 2">
    <name type="scientific">Pseudozyma hubeiensis (strain SY62)</name>
    <name type="common">Yeast</name>
    <dbReference type="NCBI Taxonomy" id="1305764"/>
    <lineage>
        <taxon>Eukaryota</taxon>
        <taxon>Fungi</taxon>
        <taxon>Dikarya</taxon>
        <taxon>Basidiomycota</taxon>
        <taxon>Ustilaginomycotina</taxon>
        <taxon>Ustilaginomycetes</taxon>
        <taxon>Ustilaginales</taxon>
        <taxon>Ustilaginaceae</taxon>
        <taxon>Pseudozyma</taxon>
    </lineage>
</organism>
<proteinExistence type="predicted"/>
<dbReference type="AlphaFoldDB" id="R9PEF2"/>
<dbReference type="GeneID" id="24112597"/>
<dbReference type="HOGENOM" id="CLU_1468819_0_0_1"/>
<protein>
    <submittedName>
        <fullName evidence="1">Cytoplasmic protein</fullName>
    </submittedName>
</protein>
<evidence type="ECO:0000313" key="2">
    <source>
        <dbReference type="Proteomes" id="UP000014071"/>
    </source>
</evidence>
<name>R9PEF2_PSEHS</name>
<gene>
    <name evidence="1" type="ORF">PHSY_007334</name>
</gene>
<dbReference type="Proteomes" id="UP000014071">
    <property type="component" value="Unassembled WGS sequence"/>
</dbReference>
<accession>R9PEF2</accession>
<dbReference type="EMBL" id="DF238832">
    <property type="protein sequence ID" value="GAC99731.1"/>
    <property type="molecule type" value="Genomic_DNA"/>
</dbReference>
<sequence length="184" mass="20589">MIASANKEQHHPLIGRDRRSGADASYIVTRLHRDDLTVRYSCCERLPLPERSDRYGLDAKLRSLDLSAQQVERNALGFWIVWLWRRRSAKGIGVGRSVKGCGLCCPVDKAFVCSIAECGDIRCRSPFPHAVIVIAVAIAVAARLRYRTIAILTGASRQRRQCDSFSFYTPSFMTSAEEPLACSR</sequence>
<dbReference type="RefSeq" id="XP_012193318.1">
    <property type="nucleotide sequence ID" value="XM_012337928.1"/>
</dbReference>
<keyword evidence="2" id="KW-1185">Reference proteome</keyword>
<reference evidence="2" key="1">
    <citation type="journal article" date="2013" name="Genome Announc.">
        <title>Draft genome sequence of the basidiomycetous yeast-like fungus Pseudozyma hubeiensis SY62, which produces an abundant amount of the biosurfactant mannosylerythritol lipids.</title>
        <authorList>
            <person name="Konishi M."/>
            <person name="Hatada Y."/>
            <person name="Horiuchi J."/>
        </authorList>
    </citation>
    <scope>NUCLEOTIDE SEQUENCE [LARGE SCALE GENOMIC DNA]</scope>
    <source>
        <strain evidence="2">SY62</strain>
    </source>
</reference>